<evidence type="ECO:0000313" key="2">
    <source>
        <dbReference type="Proteomes" id="UP000753961"/>
    </source>
</evidence>
<dbReference type="PANTHER" id="PTHR10151:SF120">
    <property type="entry name" value="BIS(5'-ADENOSYL)-TRIPHOSPHATASE"/>
    <property type="match status" value="1"/>
</dbReference>
<keyword evidence="2" id="KW-1185">Reference proteome</keyword>
<proteinExistence type="predicted"/>
<dbReference type="Pfam" id="PF01663">
    <property type="entry name" value="Phosphodiest"/>
    <property type="match status" value="1"/>
</dbReference>
<dbReference type="AlphaFoldDB" id="A0A953I0I0"/>
<organism evidence="1 2">
    <name type="scientific">Membranihabitans marinus</name>
    <dbReference type="NCBI Taxonomy" id="1227546"/>
    <lineage>
        <taxon>Bacteria</taxon>
        <taxon>Pseudomonadati</taxon>
        <taxon>Bacteroidota</taxon>
        <taxon>Saprospiria</taxon>
        <taxon>Saprospirales</taxon>
        <taxon>Saprospiraceae</taxon>
        <taxon>Membranihabitans</taxon>
    </lineage>
</organism>
<reference evidence="1" key="1">
    <citation type="submission" date="2021-06" db="EMBL/GenBank/DDBJ databases">
        <title>44 bacteria genomes isolated from Dapeng, Shenzhen.</title>
        <authorList>
            <person name="Zheng W."/>
            <person name="Yu S."/>
            <person name="Huang Y."/>
        </authorList>
    </citation>
    <scope>NUCLEOTIDE SEQUENCE</scope>
    <source>
        <strain evidence="1">DP5N28-2</strain>
    </source>
</reference>
<dbReference type="InterPro" id="IPR002591">
    <property type="entry name" value="Phosphodiest/P_Trfase"/>
</dbReference>
<dbReference type="PANTHER" id="PTHR10151">
    <property type="entry name" value="ECTONUCLEOTIDE PYROPHOSPHATASE/PHOSPHODIESTERASE"/>
    <property type="match status" value="1"/>
</dbReference>
<dbReference type="SUPFAM" id="SSF53649">
    <property type="entry name" value="Alkaline phosphatase-like"/>
    <property type="match status" value="1"/>
</dbReference>
<dbReference type="Proteomes" id="UP000753961">
    <property type="component" value="Unassembled WGS sequence"/>
</dbReference>
<dbReference type="GO" id="GO:0016787">
    <property type="term" value="F:hydrolase activity"/>
    <property type="evidence" value="ECO:0007669"/>
    <property type="project" value="UniProtKB-ARBA"/>
</dbReference>
<dbReference type="RefSeq" id="WP_222581701.1">
    <property type="nucleotide sequence ID" value="NZ_JAHVHU010000024.1"/>
</dbReference>
<evidence type="ECO:0000313" key="1">
    <source>
        <dbReference type="EMBL" id="MBY5960151.1"/>
    </source>
</evidence>
<gene>
    <name evidence="1" type="ORF">KUV50_18505</name>
</gene>
<accession>A0A953I0I0</accession>
<dbReference type="InterPro" id="IPR017850">
    <property type="entry name" value="Alkaline_phosphatase_core_sf"/>
</dbReference>
<dbReference type="Gene3D" id="3.40.720.10">
    <property type="entry name" value="Alkaline Phosphatase, subunit A"/>
    <property type="match status" value="1"/>
</dbReference>
<protein>
    <submittedName>
        <fullName evidence="1">Alkaline phosphatase family protein</fullName>
    </submittedName>
</protein>
<comment type="caution">
    <text evidence="1">The sequence shown here is derived from an EMBL/GenBank/DDBJ whole genome shotgun (WGS) entry which is preliminary data.</text>
</comment>
<sequence length="427" mass="48829">MTFNNYFLFILFCTIFVNPSYSQNGDQPDRKTLFMIVDGISDDVIQEVSTPHLDAIAEEGAFIPAYVGGGAGTYSETPTISAVGYNSLLTGTWANKHNVWGNEIKDPNYRYWTIFRYFKEQYPAKTMAVYSTWLDNRTKLIGTGLDATGRLQMDYYFDGFEQDTVRFPHDEATTYIRDIDNLVADEAAQNIRKEGPDMSWVYLQFTDNMGHQYGDHPKFYESIRLMDDQVGRIWEAVKEREMNNNEEWLVVITTDHGRSADTGKDHGGQSERERATWIVTNQNELNEYAQNYRVAVVDILPTIADFMEVSIPKYRAMELDGVSLMSEVDAVNLVAEKSSDLVNRNSGKVGEKIKLTWDSLDNGGKARVWITTTNHFRYGGEDHYFSLGEVDLSKEEAEFAIGMPDSELFKVVLETPHHYLNAWIIDR</sequence>
<dbReference type="EMBL" id="JAHVHU010000024">
    <property type="protein sequence ID" value="MBY5960151.1"/>
    <property type="molecule type" value="Genomic_DNA"/>
</dbReference>
<name>A0A953I0I0_9BACT</name>